<dbReference type="InterPro" id="IPR036291">
    <property type="entry name" value="NAD(P)-bd_dom_sf"/>
</dbReference>
<organism evidence="4 5">
    <name type="scientific">Infirmifilum uzonense</name>
    <dbReference type="NCBI Taxonomy" id="1550241"/>
    <lineage>
        <taxon>Archaea</taxon>
        <taxon>Thermoproteota</taxon>
        <taxon>Thermoprotei</taxon>
        <taxon>Thermofilales</taxon>
        <taxon>Thermofilaceae</taxon>
        <taxon>Infirmifilum</taxon>
    </lineage>
</organism>
<dbReference type="EMBL" id="CP009961">
    <property type="protein sequence ID" value="AKG38630.1"/>
    <property type="molecule type" value="Genomic_DNA"/>
</dbReference>
<name>A0A0F7FH72_9CREN</name>
<dbReference type="SUPFAM" id="SSF51735">
    <property type="entry name" value="NAD(P)-binding Rossmann-fold domains"/>
    <property type="match status" value="1"/>
</dbReference>
<evidence type="ECO:0000256" key="1">
    <source>
        <dbReference type="ARBA" id="ARBA00006484"/>
    </source>
</evidence>
<evidence type="ECO:0008006" key="6">
    <source>
        <dbReference type="Google" id="ProtNLM"/>
    </source>
</evidence>
<reference evidence="4 5" key="1">
    <citation type="journal article" date="2015" name="Stand. Genomic Sci.">
        <title>Complete genome sequence of and proposal of Thermofilum uzonense sp. nov. a novel hyperthermophilic crenarchaeon and emended description of the genus Thermofilum.</title>
        <authorList>
            <person name="Toshchakov S.V."/>
            <person name="Korzhenkov A.A."/>
            <person name="Samarov N.I."/>
            <person name="Mazunin I.O."/>
            <person name="Mozhey O.I."/>
            <person name="Shmyr I.S."/>
            <person name="Derbikova K.S."/>
            <person name="Taranov E.A."/>
            <person name="Dominova I.N."/>
            <person name="Bonch-Osmolovskaya E.A."/>
            <person name="Patrushev M.V."/>
            <person name="Podosokorskaya O.A."/>
            <person name="Kublanov I.V."/>
        </authorList>
    </citation>
    <scope>NUCLEOTIDE SEQUENCE [LARGE SCALE GENOMIC DNA]</scope>
    <source>
        <strain evidence="4 5">1807-2</strain>
    </source>
</reference>
<dbReference type="Proteomes" id="UP000067434">
    <property type="component" value="Chromosome"/>
</dbReference>
<dbReference type="OrthoDB" id="10157at2157"/>
<dbReference type="GeneID" id="25401384"/>
<evidence type="ECO:0000256" key="2">
    <source>
        <dbReference type="ARBA" id="ARBA00023002"/>
    </source>
</evidence>
<keyword evidence="5" id="KW-1185">Reference proteome</keyword>
<protein>
    <recommendedName>
        <fullName evidence="6">Short-chain dehydrogenase</fullName>
    </recommendedName>
</protein>
<dbReference type="PANTHER" id="PTHR44196">
    <property type="entry name" value="DEHYDROGENASE/REDUCTASE SDR FAMILY MEMBER 7B"/>
    <property type="match status" value="1"/>
</dbReference>
<dbReference type="AlphaFoldDB" id="A0A0F7FH72"/>
<dbReference type="PANTHER" id="PTHR44196:SF1">
    <property type="entry name" value="DEHYDROGENASE_REDUCTASE SDR FAMILY MEMBER 7B"/>
    <property type="match status" value="1"/>
</dbReference>
<dbReference type="PRINTS" id="PR00081">
    <property type="entry name" value="GDHRDH"/>
</dbReference>
<dbReference type="RefSeq" id="WP_052884059.1">
    <property type="nucleotide sequence ID" value="NZ_CP009961.1"/>
</dbReference>
<comment type="similarity">
    <text evidence="1 3">Belongs to the short-chain dehydrogenases/reductases (SDR) family.</text>
</comment>
<evidence type="ECO:0000313" key="5">
    <source>
        <dbReference type="Proteomes" id="UP000067434"/>
    </source>
</evidence>
<keyword evidence="2" id="KW-0560">Oxidoreductase</keyword>
<evidence type="ECO:0000256" key="3">
    <source>
        <dbReference type="RuleBase" id="RU000363"/>
    </source>
</evidence>
<gene>
    <name evidence="4" type="ORF">MA03_04095</name>
</gene>
<dbReference type="Pfam" id="PF00106">
    <property type="entry name" value="adh_short"/>
    <property type="match status" value="1"/>
</dbReference>
<evidence type="ECO:0000313" key="4">
    <source>
        <dbReference type="EMBL" id="AKG38630.1"/>
    </source>
</evidence>
<dbReference type="KEGG" id="thf:MA03_04095"/>
<dbReference type="GO" id="GO:0016491">
    <property type="term" value="F:oxidoreductase activity"/>
    <property type="evidence" value="ECO:0007669"/>
    <property type="project" value="UniProtKB-KW"/>
</dbReference>
<sequence length="236" mass="26858">MRQSLYALITGASSGIGLELTRRMLKEGYQVLGTGRNKKILEQLRGEFADKFQYVSCDLAQQSCLQEIVNRARNDFGRLDVLVNNAGFAYYKPILNHTIEEVEGIFLVNTIRPVQLIISLLDIMPPNSLVVNVVSPAAFVLLKNMTTYTATKAALHILSLELERELASRKIRMLRVYPGATSTSFFERINLNTPWYSLKAETVADKILRCIKKRCRKLYIPWVLGFLELFSPKIRV</sequence>
<dbReference type="Gene3D" id="3.40.50.720">
    <property type="entry name" value="NAD(P)-binding Rossmann-like Domain"/>
    <property type="match status" value="1"/>
</dbReference>
<dbReference type="PATRIC" id="fig|1550241.5.peg.872"/>
<dbReference type="HOGENOM" id="CLU_010194_2_1_2"/>
<dbReference type="InterPro" id="IPR002347">
    <property type="entry name" value="SDR_fam"/>
</dbReference>
<dbReference type="PRINTS" id="PR00080">
    <property type="entry name" value="SDRFAMILY"/>
</dbReference>
<accession>A0A0F7FH72</accession>
<dbReference type="STRING" id="1550241.MA03_04095"/>
<dbReference type="GO" id="GO:0016020">
    <property type="term" value="C:membrane"/>
    <property type="evidence" value="ECO:0007669"/>
    <property type="project" value="TreeGrafter"/>
</dbReference>
<proteinExistence type="inferred from homology"/>